<keyword evidence="3" id="KW-1185">Reference proteome</keyword>
<reference evidence="2 3" key="1">
    <citation type="submission" date="2019-03" db="EMBL/GenBank/DDBJ databases">
        <title>First draft genome of Liparis tanakae, snailfish: a comprehensive survey of snailfish specific genes.</title>
        <authorList>
            <person name="Kim W."/>
            <person name="Song I."/>
            <person name="Jeong J.-H."/>
            <person name="Kim D."/>
            <person name="Kim S."/>
            <person name="Ryu S."/>
            <person name="Song J.Y."/>
            <person name="Lee S.K."/>
        </authorList>
    </citation>
    <scope>NUCLEOTIDE SEQUENCE [LARGE SCALE GENOMIC DNA]</scope>
    <source>
        <tissue evidence="2">Muscle</tissue>
    </source>
</reference>
<evidence type="ECO:0000256" key="1">
    <source>
        <dbReference type="SAM" id="SignalP"/>
    </source>
</evidence>
<dbReference type="Proteomes" id="UP000314294">
    <property type="component" value="Unassembled WGS sequence"/>
</dbReference>
<feature type="chain" id="PRO_5021241239" evidence="1">
    <location>
        <begin position="26"/>
        <end position="79"/>
    </location>
</feature>
<dbReference type="AlphaFoldDB" id="A0A4Z2ERQ7"/>
<name>A0A4Z2ERQ7_9TELE</name>
<evidence type="ECO:0000313" key="2">
    <source>
        <dbReference type="EMBL" id="TNN31054.1"/>
    </source>
</evidence>
<comment type="caution">
    <text evidence="2">The sequence shown here is derived from an EMBL/GenBank/DDBJ whole genome shotgun (WGS) entry which is preliminary data.</text>
</comment>
<gene>
    <name evidence="2" type="ORF">EYF80_058794</name>
</gene>
<sequence>MDQGPQKHAFFFFFFFLEPAGKSAGDSHSKGQRGRGQRITRLTELRSFGPGESFTKETGATLDYPLLSPEDVITTSQME</sequence>
<organism evidence="2 3">
    <name type="scientific">Liparis tanakae</name>
    <name type="common">Tanaka's snailfish</name>
    <dbReference type="NCBI Taxonomy" id="230148"/>
    <lineage>
        <taxon>Eukaryota</taxon>
        <taxon>Metazoa</taxon>
        <taxon>Chordata</taxon>
        <taxon>Craniata</taxon>
        <taxon>Vertebrata</taxon>
        <taxon>Euteleostomi</taxon>
        <taxon>Actinopterygii</taxon>
        <taxon>Neopterygii</taxon>
        <taxon>Teleostei</taxon>
        <taxon>Neoteleostei</taxon>
        <taxon>Acanthomorphata</taxon>
        <taxon>Eupercaria</taxon>
        <taxon>Perciformes</taxon>
        <taxon>Cottioidei</taxon>
        <taxon>Cottales</taxon>
        <taxon>Liparidae</taxon>
        <taxon>Liparis</taxon>
    </lineage>
</organism>
<dbReference type="EMBL" id="SRLO01003856">
    <property type="protein sequence ID" value="TNN31054.1"/>
    <property type="molecule type" value="Genomic_DNA"/>
</dbReference>
<keyword evidence="1" id="KW-0732">Signal</keyword>
<protein>
    <submittedName>
        <fullName evidence="2">Uncharacterized protein</fullName>
    </submittedName>
</protein>
<evidence type="ECO:0000313" key="3">
    <source>
        <dbReference type="Proteomes" id="UP000314294"/>
    </source>
</evidence>
<feature type="signal peptide" evidence="1">
    <location>
        <begin position="1"/>
        <end position="25"/>
    </location>
</feature>
<proteinExistence type="predicted"/>
<accession>A0A4Z2ERQ7</accession>